<evidence type="ECO:0000313" key="2">
    <source>
        <dbReference type="Proteomes" id="UP000053676"/>
    </source>
</evidence>
<proteinExistence type="predicted"/>
<dbReference type="AlphaFoldDB" id="W2TAR8"/>
<sequence length="66" mass="7702">NPMDLMKSTKKLCDVLFLLLVFFPFPITDKIKHFYIQILVANMGAILKAHQDKLWIVVSRSVTRVR</sequence>
<organism evidence="1 2">
    <name type="scientific">Necator americanus</name>
    <name type="common">Human hookworm</name>
    <dbReference type="NCBI Taxonomy" id="51031"/>
    <lineage>
        <taxon>Eukaryota</taxon>
        <taxon>Metazoa</taxon>
        <taxon>Ecdysozoa</taxon>
        <taxon>Nematoda</taxon>
        <taxon>Chromadorea</taxon>
        <taxon>Rhabditida</taxon>
        <taxon>Rhabditina</taxon>
        <taxon>Rhabditomorpha</taxon>
        <taxon>Strongyloidea</taxon>
        <taxon>Ancylostomatidae</taxon>
        <taxon>Bunostominae</taxon>
        <taxon>Necator</taxon>
    </lineage>
</organism>
<reference evidence="2" key="1">
    <citation type="journal article" date="2014" name="Nat. Genet.">
        <title>Genome of the human hookworm Necator americanus.</title>
        <authorList>
            <person name="Tang Y.T."/>
            <person name="Gao X."/>
            <person name="Rosa B.A."/>
            <person name="Abubucker S."/>
            <person name="Hallsworth-Pepin K."/>
            <person name="Martin J."/>
            <person name="Tyagi R."/>
            <person name="Heizer E."/>
            <person name="Zhang X."/>
            <person name="Bhonagiri-Palsikar V."/>
            <person name="Minx P."/>
            <person name="Warren W.C."/>
            <person name="Wang Q."/>
            <person name="Zhan B."/>
            <person name="Hotez P.J."/>
            <person name="Sternberg P.W."/>
            <person name="Dougall A."/>
            <person name="Gaze S.T."/>
            <person name="Mulvenna J."/>
            <person name="Sotillo J."/>
            <person name="Ranganathan S."/>
            <person name="Rabelo E.M."/>
            <person name="Wilson R.K."/>
            <person name="Felgner P.L."/>
            <person name="Bethony J."/>
            <person name="Hawdon J.M."/>
            <person name="Gasser R.B."/>
            <person name="Loukas A."/>
            <person name="Mitreva M."/>
        </authorList>
    </citation>
    <scope>NUCLEOTIDE SEQUENCE [LARGE SCALE GENOMIC DNA]</scope>
</reference>
<feature type="non-terminal residue" evidence="1">
    <location>
        <position position="1"/>
    </location>
</feature>
<gene>
    <name evidence="1" type="ORF">NECAME_18247</name>
</gene>
<accession>W2TAR8</accession>
<name>W2TAR8_NECAM</name>
<dbReference type="Proteomes" id="UP000053676">
    <property type="component" value="Unassembled WGS sequence"/>
</dbReference>
<keyword evidence="2" id="KW-1185">Reference proteome</keyword>
<protein>
    <submittedName>
        <fullName evidence="1">Uncharacterized protein</fullName>
    </submittedName>
</protein>
<evidence type="ECO:0000313" key="1">
    <source>
        <dbReference type="EMBL" id="ETN78112.1"/>
    </source>
</evidence>
<dbReference type="EMBL" id="KI660079">
    <property type="protein sequence ID" value="ETN78112.1"/>
    <property type="molecule type" value="Genomic_DNA"/>
</dbReference>
<dbReference type="KEGG" id="nai:NECAME_18247"/>